<comment type="caution">
    <text evidence="2">The sequence shown here is derived from an EMBL/GenBank/DDBJ whole genome shotgun (WGS) entry which is preliminary data.</text>
</comment>
<reference evidence="2 3" key="1">
    <citation type="journal article" date="2023" name="Nucleic Acids Res.">
        <title>The hologenome of Daphnia magna reveals possible DNA methylation and microbiome-mediated evolution of the host genome.</title>
        <authorList>
            <person name="Chaturvedi A."/>
            <person name="Li X."/>
            <person name="Dhandapani V."/>
            <person name="Marshall H."/>
            <person name="Kissane S."/>
            <person name="Cuenca-Cambronero M."/>
            <person name="Asole G."/>
            <person name="Calvet F."/>
            <person name="Ruiz-Romero M."/>
            <person name="Marangio P."/>
            <person name="Guigo R."/>
            <person name="Rago D."/>
            <person name="Mirbahai L."/>
            <person name="Eastwood N."/>
            <person name="Colbourne J.K."/>
            <person name="Zhou J."/>
            <person name="Mallon E."/>
            <person name="Orsini L."/>
        </authorList>
    </citation>
    <scope>NUCLEOTIDE SEQUENCE [LARGE SCALE GENOMIC DNA]</scope>
    <source>
        <strain evidence="2">LRV0_1</strain>
    </source>
</reference>
<gene>
    <name evidence="2" type="ORF">OUZ56_021729</name>
</gene>
<evidence type="ECO:0000256" key="1">
    <source>
        <dbReference type="SAM" id="MobiDB-lite"/>
    </source>
</evidence>
<proteinExistence type="predicted"/>
<feature type="region of interest" description="Disordered" evidence="1">
    <location>
        <begin position="511"/>
        <end position="530"/>
    </location>
</feature>
<evidence type="ECO:0000313" key="3">
    <source>
        <dbReference type="Proteomes" id="UP001234178"/>
    </source>
</evidence>
<dbReference type="EMBL" id="JAOYFB010000039">
    <property type="protein sequence ID" value="KAK4028718.1"/>
    <property type="molecule type" value="Genomic_DNA"/>
</dbReference>
<sequence length="547" mass="60265">MPHSGMQFSDEDLGCHVSYTTCLDVVVGPTLFNTDLSFFRTIQITSDTVICFQTPLGGLEPPAFRLTAERASQLRHKGIFIMMLRTFECVTCIPVLYSVNEGFHKQMFNQKLKSAPIGSSRGSSPTPKKPIGGLLRQLGTIQITSDTVICFQTPLGGLEPPAFRLTAERASQLRHKGIFIMMLRTFECVTCIPVLYSVNEGFHKQMFNQKLKSAPIGSSRGSSPTPKKPIGGLLRQLGTIQITSDTVICFQTPLGGLEPPAFRLTAERASQLRHKGIFIMMLRTFECVTCIPVLYSVNEGFHKQMFNQKLKSAPIGSSRGSSPTPKKPIGGLLRQLGTIQITSDTVICFQTPLGGLEPPAFRLTAERASQLRHKGIFIMMLRTFECVTCIPVLYSVNEGFHKQMFNQKLKSAPIGSSRGSSPTPKKPIGGLLRQLGTIQITSDTVICFQTPLGGLEPPAFRLTAERASQLRHKGIFIMMLRTFECVTCIPVLYSVNEGFHKQMFNQKLKSAPIGSSRGSSPTPKKPIGGLLRQLGESDSMFLITWNL</sequence>
<keyword evidence="3" id="KW-1185">Reference proteome</keyword>
<name>A0ABR0AUC9_9CRUS</name>
<dbReference type="Proteomes" id="UP001234178">
    <property type="component" value="Unassembled WGS sequence"/>
</dbReference>
<protein>
    <submittedName>
        <fullName evidence="2">Uncharacterized protein</fullName>
    </submittedName>
</protein>
<organism evidence="2 3">
    <name type="scientific">Daphnia magna</name>
    <dbReference type="NCBI Taxonomy" id="35525"/>
    <lineage>
        <taxon>Eukaryota</taxon>
        <taxon>Metazoa</taxon>
        <taxon>Ecdysozoa</taxon>
        <taxon>Arthropoda</taxon>
        <taxon>Crustacea</taxon>
        <taxon>Branchiopoda</taxon>
        <taxon>Diplostraca</taxon>
        <taxon>Cladocera</taxon>
        <taxon>Anomopoda</taxon>
        <taxon>Daphniidae</taxon>
        <taxon>Daphnia</taxon>
    </lineage>
</organism>
<evidence type="ECO:0000313" key="2">
    <source>
        <dbReference type="EMBL" id="KAK4028718.1"/>
    </source>
</evidence>
<accession>A0ABR0AUC9</accession>